<proteinExistence type="predicted"/>
<feature type="non-terminal residue" evidence="1">
    <location>
        <position position="1"/>
    </location>
</feature>
<keyword evidence="2" id="KW-1185">Reference proteome</keyword>
<dbReference type="EMBL" id="CAJVPT010062635">
    <property type="protein sequence ID" value="CAG8767276.1"/>
    <property type="molecule type" value="Genomic_DNA"/>
</dbReference>
<accession>A0ACA9QWH3</accession>
<reference evidence="1" key="1">
    <citation type="submission" date="2021-06" db="EMBL/GenBank/DDBJ databases">
        <authorList>
            <person name="Kallberg Y."/>
            <person name="Tangrot J."/>
            <person name="Rosling A."/>
        </authorList>
    </citation>
    <scope>NUCLEOTIDE SEQUENCE</scope>
    <source>
        <strain evidence="1">CL356</strain>
    </source>
</reference>
<name>A0ACA9QWH3_9GLOM</name>
<organism evidence="1 2">
    <name type="scientific">Acaulospora colombiana</name>
    <dbReference type="NCBI Taxonomy" id="27376"/>
    <lineage>
        <taxon>Eukaryota</taxon>
        <taxon>Fungi</taxon>
        <taxon>Fungi incertae sedis</taxon>
        <taxon>Mucoromycota</taxon>
        <taxon>Glomeromycotina</taxon>
        <taxon>Glomeromycetes</taxon>
        <taxon>Diversisporales</taxon>
        <taxon>Acaulosporaceae</taxon>
        <taxon>Acaulospora</taxon>
    </lineage>
</organism>
<sequence>EDFWRGIAREDYGCGGPPNLTGWVTRFFPYDSSGNVVDNWIDEGKLPEGIVYIPFDVESGQKMKFVAGYLGVNQEVIENSDGEVVVSPVIGWAVIDEEATSIDAQKQPLRALW</sequence>
<dbReference type="Proteomes" id="UP000789525">
    <property type="component" value="Unassembled WGS sequence"/>
</dbReference>
<gene>
    <name evidence="1" type="ORF">ACOLOM_LOCUS13526</name>
</gene>
<evidence type="ECO:0000313" key="2">
    <source>
        <dbReference type="Proteomes" id="UP000789525"/>
    </source>
</evidence>
<protein>
    <submittedName>
        <fullName evidence="1">6808_t:CDS:1</fullName>
    </submittedName>
</protein>
<comment type="caution">
    <text evidence="1">The sequence shown here is derived from an EMBL/GenBank/DDBJ whole genome shotgun (WGS) entry which is preliminary data.</text>
</comment>
<evidence type="ECO:0000313" key="1">
    <source>
        <dbReference type="EMBL" id="CAG8767276.1"/>
    </source>
</evidence>